<comment type="caution">
    <text evidence="2">The sequence shown here is derived from an EMBL/GenBank/DDBJ whole genome shotgun (WGS) entry which is preliminary data.</text>
</comment>
<gene>
    <name evidence="2" type="ORF">JDV75_01870</name>
</gene>
<organism evidence="2 3">
    <name type="scientific">Corynebacterium meridianum</name>
    <dbReference type="NCBI Taxonomy" id="2765363"/>
    <lineage>
        <taxon>Bacteria</taxon>
        <taxon>Bacillati</taxon>
        <taxon>Actinomycetota</taxon>
        <taxon>Actinomycetes</taxon>
        <taxon>Mycobacteriales</taxon>
        <taxon>Corynebacteriaceae</taxon>
        <taxon>Corynebacterium</taxon>
    </lineage>
</organism>
<feature type="transmembrane region" description="Helical" evidence="1">
    <location>
        <begin position="160"/>
        <end position="179"/>
    </location>
</feature>
<keyword evidence="1" id="KW-0472">Membrane</keyword>
<feature type="transmembrane region" description="Helical" evidence="1">
    <location>
        <begin position="36"/>
        <end position="56"/>
    </location>
</feature>
<feature type="transmembrane region" description="Helical" evidence="1">
    <location>
        <begin position="12"/>
        <end position="30"/>
    </location>
</feature>
<sequence length="192" mass="21211">MASRLDTRDFINVGIFTVIYFLILFATGMLGMIGPLIMFVGFGLGLLLNGTVIALYLARTPKMGALTLMSLIVGILFVLTGHPWITPIVSTLAGFCGDIAFARLRGSWRMPVAYAIFSQLYMAPWVPLLYNSTRYVDDIAGTMGQDYIDALEFFLQPRSMIVWMILVFVLALIGGWIGVRVGRRNFARAGLA</sequence>
<name>A0A934I4Q9_9CORY</name>
<dbReference type="RefSeq" id="WP_198737549.1">
    <property type="nucleotide sequence ID" value="NZ_JAEIOS010000009.1"/>
</dbReference>
<feature type="transmembrane region" description="Helical" evidence="1">
    <location>
        <begin position="63"/>
        <end position="79"/>
    </location>
</feature>
<proteinExistence type="predicted"/>
<dbReference type="InterPro" id="IPR011733">
    <property type="entry name" value="CHP02185_IM"/>
</dbReference>
<keyword evidence="3" id="KW-1185">Reference proteome</keyword>
<dbReference type="AlphaFoldDB" id="A0A934I4Q9"/>
<dbReference type="Proteomes" id="UP000645966">
    <property type="component" value="Unassembled WGS sequence"/>
</dbReference>
<dbReference type="Pfam" id="PF09605">
    <property type="entry name" value="Trep_Strep"/>
    <property type="match status" value="1"/>
</dbReference>
<accession>A0A934I4Q9</accession>
<evidence type="ECO:0000313" key="2">
    <source>
        <dbReference type="EMBL" id="MBI8988515.1"/>
    </source>
</evidence>
<evidence type="ECO:0000313" key="3">
    <source>
        <dbReference type="Proteomes" id="UP000645966"/>
    </source>
</evidence>
<dbReference type="EMBL" id="JAEIOS010000009">
    <property type="protein sequence ID" value="MBI8988515.1"/>
    <property type="molecule type" value="Genomic_DNA"/>
</dbReference>
<keyword evidence="1" id="KW-0812">Transmembrane</keyword>
<dbReference type="NCBIfam" id="TIGR02185">
    <property type="entry name" value="Trep_Strep"/>
    <property type="match status" value="1"/>
</dbReference>
<protein>
    <submittedName>
        <fullName evidence="2">MptD family putative ECF transporter S component</fullName>
    </submittedName>
</protein>
<reference evidence="2" key="1">
    <citation type="submission" date="2020-12" db="EMBL/GenBank/DDBJ databases">
        <title>Genome public.</title>
        <authorList>
            <person name="Sun Q."/>
        </authorList>
    </citation>
    <scope>NUCLEOTIDE SEQUENCE</scope>
    <source>
        <strain evidence="2">CCM 8863</strain>
    </source>
</reference>
<evidence type="ECO:0000256" key="1">
    <source>
        <dbReference type="SAM" id="Phobius"/>
    </source>
</evidence>
<keyword evidence="1" id="KW-1133">Transmembrane helix</keyword>